<evidence type="ECO:0000256" key="12">
    <source>
        <dbReference type="ARBA" id="ARBA00049244"/>
    </source>
</evidence>
<feature type="region of interest" description="Disordered" evidence="14">
    <location>
        <begin position="430"/>
        <end position="461"/>
    </location>
</feature>
<evidence type="ECO:0000256" key="10">
    <source>
        <dbReference type="ARBA" id="ARBA00023204"/>
    </source>
</evidence>
<evidence type="ECO:0000256" key="11">
    <source>
        <dbReference type="ARBA" id="ARBA00023239"/>
    </source>
</evidence>
<feature type="compositionally biased region" description="Basic and acidic residues" evidence="14">
    <location>
        <begin position="655"/>
        <end position="668"/>
    </location>
</feature>
<dbReference type="SUPFAM" id="SSF81585">
    <property type="entry name" value="PsbU/PolX domain-like"/>
    <property type="match status" value="1"/>
</dbReference>
<keyword evidence="11" id="KW-0456">Lyase</keyword>
<dbReference type="GO" id="GO:0005634">
    <property type="term" value="C:nucleus"/>
    <property type="evidence" value="ECO:0007669"/>
    <property type="project" value="TreeGrafter"/>
</dbReference>
<dbReference type="PROSITE" id="PS00522">
    <property type="entry name" value="DNA_POLYMERASE_X"/>
    <property type="match status" value="1"/>
</dbReference>
<dbReference type="Pfam" id="PF14791">
    <property type="entry name" value="DNA_pol_B_thumb"/>
    <property type="match status" value="1"/>
</dbReference>
<dbReference type="Gene3D" id="3.30.460.10">
    <property type="entry name" value="Beta Polymerase, domain 2"/>
    <property type="match status" value="1"/>
</dbReference>
<keyword evidence="6" id="KW-0235">DNA replication</keyword>
<keyword evidence="4" id="KW-0808">Transferase</keyword>
<dbReference type="GO" id="GO:0003887">
    <property type="term" value="F:DNA-directed DNA polymerase activity"/>
    <property type="evidence" value="ECO:0007669"/>
    <property type="project" value="UniProtKB-KW"/>
</dbReference>
<dbReference type="EC" id="2.7.7.7" evidence="2"/>
<comment type="caution">
    <text evidence="16">The sequence shown here is derived from an EMBL/GenBank/DDBJ whole genome shotgun (WGS) entry which is preliminary data.</text>
</comment>
<reference evidence="16" key="1">
    <citation type="submission" date="2022-07" db="EMBL/GenBank/DDBJ databases">
        <title>The genome of Lyophyllum shimeji provides insight into the initial evolution of ectomycorrhizal fungal genome.</title>
        <authorList>
            <person name="Kobayashi Y."/>
            <person name="Shibata T."/>
            <person name="Hirakawa H."/>
            <person name="Shigenobu S."/>
            <person name="Nishiyama T."/>
            <person name="Yamada A."/>
            <person name="Hasebe M."/>
            <person name="Kawaguchi M."/>
        </authorList>
    </citation>
    <scope>NUCLEOTIDE SEQUENCE</scope>
    <source>
        <strain evidence="16">AT787</strain>
    </source>
</reference>
<dbReference type="InterPro" id="IPR001357">
    <property type="entry name" value="BRCT_dom"/>
</dbReference>
<evidence type="ECO:0000256" key="3">
    <source>
        <dbReference type="ARBA" id="ARBA00022634"/>
    </source>
</evidence>
<dbReference type="InterPro" id="IPR028207">
    <property type="entry name" value="DNA_pol_B_palm_palm"/>
</dbReference>
<dbReference type="Gene3D" id="1.10.150.110">
    <property type="entry name" value="DNA polymerase beta, N-terminal domain-like"/>
    <property type="match status" value="1"/>
</dbReference>
<sequence length="1103" mass="120644">MDMDVEAFFREQDKRMNLPDDDFDEYLNRIGAYRRKTGTETAAIHTKREGLAYRRERNDAHTNGPGVAVAVGALSEETRSVITGVQAPTSNNDAENCSRGLVDRAPSDRQDHNPFCTLSPPTNDRMKEDISCEVPPSHSTALGVVGTGLNEEHISPQARKRKPTVDEELDASQRKKKSTSPELSESRTSSKSPATAQSSRALEPARKPAPDEDPSDLFGQCEDEPSSCEYMPTPSPVKDSSPRLKRKASQDVGDSPHQKKRSGSPPVLHRTPSIEEITSFSASPGIDGKAVSQKAAPPRRMIKNKSGPKAGKVRKIATLDLRPVVPPAPDTAPDAGPPTSPIEDITLDPFMTNRALHAASSSLYLEIKQRVAQHASAKRRDKVMKIAPKSAKPGDTADDESASVIYVSSSSPQRGPSTVAVASTSANIVLKKKQPSSGKTDKEKTKAKAGKAKKKEKSVSMTPAEYALHLQSKVQAKRAAAAEKNPGEPAPPSQFLSGKTILYVGGDMLYASDTTRGRMDIIVKYGGALAPRYDASVVTHIVTDAPKRPTLRALGLKSLEEIPDHIPTVQWNWIVTAIGRPPDLTPEGLKVRMDATWQWAAFRERFDAGVEPPPPTGVNGNGKGKAKARAPEAVEFSRISEFTQDRPQVPDSEDEGHGGGDHPHKDKPAGAPLSPPTSPVRHANYASGASSTLAAAGPSKTEPEDPLADFYAKARAEHETEWARHGEVDESDDAASDWGAEEPRPAPAAEKRGWTCDNQEVQREACENQDVIDKLEELKKLHEAKQGDDDRWRVFSYSKCIRALRNHPKRIASFAEARAIRGVGDKTAAKVMEIIGTGNLRRIGYERTEDVAVTQLFRGVYGVGPSTAYQWYSAGCRTLKDVLAGKGGVKLCPAQKLGIRFYEDINQRMPREEAKEIFGLIKPIALDIDPKLFIEIMGSYRRGKNDCGDIDILITRPTDDGKTHQGVLSRLLQALHAEGILTEDLAVPEDPDGLEAIYRGLCRIPGRTGARRRRIDFLTVPWISRGAALLYYTGDDIFNRAIRMKANVLGYSLNQRGLFAGVVRDPNDRRVKLNSGTLIASETEAEIFKILEVPWQEPHQRIR</sequence>
<keyword evidence="5" id="KW-0548">Nucleotidyltransferase</keyword>
<feature type="compositionally biased region" description="Basic residues" evidence="14">
    <location>
        <begin position="447"/>
        <end position="456"/>
    </location>
</feature>
<dbReference type="Pfam" id="PF10391">
    <property type="entry name" value="DNA_pol_lambd_f"/>
    <property type="match status" value="1"/>
</dbReference>
<dbReference type="Pfam" id="PF14716">
    <property type="entry name" value="HHH_8"/>
    <property type="match status" value="1"/>
</dbReference>
<dbReference type="EMBL" id="BRPK01000017">
    <property type="protein sequence ID" value="GLB44450.1"/>
    <property type="molecule type" value="Genomic_DNA"/>
</dbReference>
<keyword evidence="8" id="KW-0239">DNA-directed DNA polymerase</keyword>
<dbReference type="InterPro" id="IPR037160">
    <property type="entry name" value="DNA_Pol_thumb_sf"/>
</dbReference>
<dbReference type="InterPro" id="IPR043519">
    <property type="entry name" value="NT_sf"/>
</dbReference>
<feature type="compositionally biased region" description="Polar residues" evidence="14">
    <location>
        <begin position="180"/>
        <end position="200"/>
    </location>
</feature>
<feature type="compositionally biased region" description="Acidic residues" evidence="14">
    <location>
        <begin position="211"/>
        <end position="226"/>
    </location>
</feature>
<dbReference type="GO" id="GO:0006260">
    <property type="term" value="P:DNA replication"/>
    <property type="evidence" value="ECO:0007669"/>
    <property type="project" value="UniProtKB-KW"/>
</dbReference>
<dbReference type="Gene3D" id="1.10.150.20">
    <property type="entry name" value="5' to 3' exonuclease, C-terminal subdomain"/>
    <property type="match status" value="1"/>
</dbReference>
<dbReference type="SUPFAM" id="SSF81301">
    <property type="entry name" value="Nucleotidyltransferase"/>
    <property type="match status" value="1"/>
</dbReference>
<dbReference type="GO" id="GO:0016829">
    <property type="term" value="F:lyase activity"/>
    <property type="evidence" value="ECO:0007669"/>
    <property type="project" value="UniProtKB-KW"/>
</dbReference>
<dbReference type="InterPro" id="IPR027421">
    <property type="entry name" value="DNA_pol_lamdba_lyase_dom_sf"/>
</dbReference>
<dbReference type="AlphaFoldDB" id="A0A9P3PYP9"/>
<evidence type="ECO:0000259" key="15">
    <source>
        <dbReference type="PROSITE" id="PS50172"/>
    </source>
</evidence>
<feature type="compositionally biased region" description="Pro residues" evidence="14">
    <location>
        <begin position="324"/>
        <end position="340"/>
    </location>
</feature>
<dbReference type="Gene3D" id="3.30.210.10">
    <property type="entry name" value="DNA polymerase, thumb domain"/>
    <property type="match status" value="1"/>
</dbReference>
<feature type="region of interest" description="Disordered" evidence="14">
    <location>
        <begin position="376"/>
        <end position="400"/>
    </location>
</feature>
<dbReference type="InterPro" id="IPR002054">
    <property type="entry name" value="DNA-dir_DNA_pol_X"/>
</dbReference>
<evidence type="ECO:0000256" key="13">
    <source>
        <dbReference type="PIRSR" id="PIRSR622312-50"/>
    </source>
</evidence>
<dbReference type="PROSITE" id="PS50172">
    <property type="entry name" value="BRCT"/>
    <property type="match status" value="1"/>
</dbReference>
<dbReference type="SUPFAM" id="SSF47802">
    <property type="entry name" value="DNA polymerase beta, N-terminal domain-like"/>
    <property type="match status" value="1"/>
</dbReference>
<name>A0A9P3PYP9_LYOSH</name>
<feature type="active site" description="Nucleophile; Schiff-base intermediate with DNA; for 5'-dRP lyase activity" evidence="13">
    <location>
        <position position="830"/>
    </location>
</feature>
<protein>
    <recommendedName>
        <fullName evidence="2">DNA-directed DNA polymerase</fullName>
        <ecNumber evidence="2">2.7.7.7</ecNumber>
    </recommendedName>
</protein>
<comment type="similarity">
    <text evidence="1">Belongs to the DNA polymerase type-X family.</text>
</comment>
<dbReference type="SMART" id="SM00483">
    <property type="entry name" value="POLXc"/>
    <property type="match status" value="1"/>
</dbReference>
<keyword evidence="17" id="KW-1185">Reference proteome</keyword>
<feature type="compositionally biased region" description="Low complexity" evidence="14">
    <location>
        <begin position="686"/>
        <end position="699"/>
    </location>
</feature>
<feature type="region of interest" description="Disordered" evidence="14">
    <location>
        <begin position="606"/>
        <end position="705"/>
    </location>
</feature>
<keyword evidence="7" id="KW-0227">DNA damage</keyword>
<dbReference type="InterPro" id="IPR029398">
    <property type="entry name" value="PolB_thumb"/>
</dbReference>
<dbReference type="Proteomes" id="UP001063166">
    <property type="component" value="Unassembled WGS sequence"/>
</dbReference>
<dbReference type="InterPro" id="IPR018944">
    <property type="entry name" value="DNA_pol_lambd_fingers_domain"/>
</dbReference>
<dbReference type="PRINTS" id="PR00869">
    <property type="entry name" value="DNAPOLX"/>
</dbReference>
<evidence type="ECO:0000313" key="17">
    <source>
        <dbReference type="Proteomes" id="UP001063166"/>
    </source>
</evidence>
<keyword evidence="10" id="KW-0234">DNA repair</keyword>
<gene>
    <name evidence="16" type="ORF">LshimejAT787_1700770</name>
</gene>
<organism evidence="16 17">
    <name type="scientific">Lyophyllum shimeji</name>
    <name type="common">Hon-shimeji</name>
    <name type="synonym">Tricholoma shimeji</name>
    <dbReference type="NCBI Taxonomy" id="47721"/>
    <lineage>
        <taxon>Eukaryota</taxon>
        <taxon>Fungi</taxon>
        <taxon>Dikarya</taxon>
        <taxon>Basidiomycota</taxon>
        <taxon>Agaricomycotina</taxon>
        <taxon>Agaricomycetes</taxon>
        <taxon>Agaricomycetidae</taxon>
        <taxon>Agaricales</taxon>
        <taxon>Tricholomatineae</taxon>
        <taxon>Lyophyllaceae</taxon>
        <taxon>Lyophyllum</taxon>
    </lineage>
</organism>
<dbReference type="PRINTS" id="PR00870">
    <property type="entry name" value="DNAPOLXBETA"/>
</dbReference>
<evidence type="ECO:0000256" key="4">
    <source>
        <dbReference type="ARBA" id="ARBA00022679"/>
    </source>
</evidence>
<accession>A0A9P3PYP9</accession>
<dbReference type="GO" id="GO:0006303">
    <property type="term" value="P:double-strand break repair via nonhomologous end joining"/>
    <property type="evidence" value="ECO:0007669"/>
    <property type="project" value="TreeGrafter"/>
</dbReference>
<evidence type="ECO:0000256" key="8">
    <source>
        <dbReference type="ARBA" id="ARBA00022932"/>
    </source>
</evidence>
<feature type="compositionally biased region" description="Basic and acidic residues" evidence="14">
    <location>
        <begin position="741"/>
        <end position="754"/>
    </location>
</feature>
<feature type="domain" description="BRCT" evidence="15">
    <location>
        <begin position="491"/>
        <end position="578"/>
    </location>
</feature>
<dbReference type="InterPro" id="IPR010996">
    <property type="entry name" value="HHH_MUS81"/>
</dbReference>
<keyword evidence="9" id="KW-0238">DNA-binding</keyword>
<comment type="catalytic activity">
    <reaction evidence="12">
        <text>DNA(n) + a 2'-deoxyribonucleoside 5'-triphosphate = DNA(n+1) + diphosphate</text>
        <dbReference type="Rhea" id="RHEA:22508"/>
        <dbReference type="Rhea" id="RHEA-COMP:17339"/>
        <dbReference type="Rhea" id="RHEA-COMP:17340"/>
        <dbReference type="ChEBI" id="CHEBI:33019"/>
        <dbReference type="ChEBI" id="CHEBI:61560"/>
        <dbReference type="ChEBI" id="CHEBI:173112"/>
        <dbReference type="EC" id="2.7.7.7"/>
    </reaction>
</comment>
<dbReference type="PANTHER" id="PTHR11276:SF28">
    <property type="entry name" value="DNA POLYMERASE LAMBDA"/>
    <property type="match status" value="1"/>
</dbReference>
<keyword evidence="3" id="KW-0237">DNA synthesis</keyword>
<feature type="region of interest" description="Disordered" evidence="14">
    <location>
        <begin position="87"/>
        <end position="345"/>
    </location>
</feature>
<dbReference type="InterPro" id="IPR002008">
    <property type="entry name" value="DNA_pol_X_beta-like"/>
</dbReference>
<dbReference type="Pfam" id="PF14792">
    <property type="entry name" value="DNA_pol_B_palm"/>
    <property type="match status" value="1"/>
</dbReference>
<feature type="region of interest" description="Disordered" evidence="14">
    <location>
        <begin position="721"/>
        <end position="754"/>
    </location>
</feature>
<feature type="compositionally biased region" description="Basic and acidic residues" evidence="14">
    <location>
        <begin position="101"/>
        <end position="112"/>
    </location>
</feature>
<evidence type="ECO:0000256" key="14">
    <source>
        <dbReference type="SAM" id="MobiDB-lite"/>
    </source>
</evidence>
<proteinExistence type="inferred from homology"/>
<evidence type="ECO:0000256" key="9">
    <source>
        <dbReference type="ARBA" id="ARBA00023125"/>
    </source>
</evidence>
<evidence type="ECO:0000313" key="16">
    <source>
        <dbReference type="EMBL" id="GLB44450.1"/>
    </source>
</evidence>
<dbReference type="FunFam" id="1.10.150.110:FF:000005">
    <property type="entry name" value="DNA polymerase POL4"/>
    <property type="match status" value="1"/>
</dbReference>
<dbReference type="PANTHER" id="PTHR11276">
    <property type="entry name" value="DNA POLYMERASE TYPE-X FAMILY MEMBER"/>
    <property type="match status" value="1"/>
</dbReference>
<evidence type="ECO:0000256" key="6">
    <source>
        <dbReference type="ARBA" id="ARBA00022705"/>
    </source>
</evidence>
<evidence type="ECO:0000256" key="1">
    <source>
        <dbReference type="ARBA" id="ARBA00008323"/>
    </source>
</evidence>
<dbReference type="CDD" id="cd00141">
    <property type="entry name" value="NT_POLXc"/>
    <property type="match status" value="1"/>
</dbReference>
<dbReference type="InterPro" id="IPR019843">
    <property type="entry name" value="DNA_pol-X_BS"/>
</dbReference>
<evidence type="ECO:0000256" key="7">
    <source>
        <dbReference type="ARBA" id="ARBA00022763"/>
    </source>
</evidence>
<evidence type="ECO:0000256" key="5">
    <source>
        <dbReference type="ARBA" id="ARBA00022695"/>
    </source>
</evidence>
<dbReference type="GO" id="GO:0003677">
    <property type="term" value="F:DNA binding"/>
    <property type="evidence" value="ECO:0007669"/>
    <property type="project" value="UniProtKB-KW"/>
</dbReference>
<dbReference type="InterPro" id="IPR022312">
    <property type="entry name" value="DNA_pol_X"/>
</dbReference>
<evidence type="ECO:0000256" key="2">
    <source>
        <dbReference type="ARBA" id="ARBA00012417"/>
    </source>
</evidence>
<dbReference type="OrthoDB" id="205514at2759"/>